<dbReference type="InterPro" id="IPR046349">
    <property type="entry name" value="C1-like_sf"/>
</dbReference>
<sequence length="57" mass="6535">MCDDCQNALIGIVQQGFVCQRCKLICHPECMEKISTPCRPSIKDRSQTMLLDQHLVR</sequence>
<feature type="non-terminal residue" evidence="4">
    <location>
        <position position="1"/>
    </location>
</feature>
<dbReference type="Proteomes" id="UP000676336">
    <property type="component" value="Unassembled WGS sequence"/>
</dbReference>
<keyword evidence="1" id="KW-0479">Metal-binding</keyword>
<dbReference type="Proteomes" id="UP000681967">
    <property type="component" value="Unassembled WGS sequence"/>
</dbReference>
<dbReference type="Gene3D" id="3.30.60.20">
    <property type="match status" value="1"/>
</dbReference>
<dbReference type="Pfam" id="PF00130">
    <property type="entry name" value="C1_1"/>
    <property type="match status" value="1"/>
</dbReference>
<dbReference type="Proteomes" id="UP000681720">
    <property type="component" value="Unassembled WGS sequence"/>
</dbReference>
<evidence type="ECO:0000313" key="5">
    <source>
        <dbReference type="EMBL" id="CAF5216171.1"/>
    </source>
</evidence>
<evidence type="ECO:0000256" key="2">
    <source>
        <dbReference type="ARBA" id="ARBA00022833"/>
    </source>
</evidence>
<comment type="caution">
    <text evidence="4">The sequence shown here is derived from an EMBL/GenBank/DDBJ whole genome shotgun (WGS) entry which is preliminary data.</text>
</comment>
<evidence type="ECO:0000313" key="6">
    <source>
        <dbReference type="EMBL" id="CAF5216228.1"/>
    </source>
</evidence>
<dbReference type="EMBL" id="CAJOBJ010358307">
    <property type="protein sequence ID" value="CAF5216228.1"/>
    <property type="molecule type" value="Genomic_DNA"/>
</dbReference>
<name>A0A8S3G0V9_9BILA</name>
<reference evidence="4" key="1">
    <citation type="submission" date="2021-02" db="EMBL/GenBank/DDBJ databases">
        <authorList>
            <person name="Nowell W R."/>
        </authorList>
    </citation>
    <scope>NUCLEOTIDE SEQUENCE</scope>
</reference>
<evidence type="ECO:0000256" key="1">
    <source>
        <dbReference type="ARBA" id="ARBA00022723"/>
    </source>
</evidence>
<evidence type="ECO:0000259" key="3">
    <source>
        <dbReference type="PROSITE" id="PS50081"/>
    </source>
</evidence>
<organism evidence="4 7">
    <name type="scientific">Rotaria magnacalcarata</name>
    <dbReference type="NCBI Taxonomy" id="392030"/>
    <lineage>
        <taxon>Eukaryota</taxon>
        <taxon>Metazoa</taxon>
        <taxon>Spiralia</taxon>
        <taxon>Gnathifera</taxon>
        <taxon>Rotifera</taxon>
        <taxon>Eurotatoria</taxon>
        <taxon>Bdelloidea</taxon>
        <taxon>Philodinida</taxon>
        <taxon>Philodinidae</taxon>
        <taxon>Rotaria</taxon>
    </lineage>
</organism>
<dbReference type="SUPFAM" id="SSF57889">
    <property type="entry name" value="Cysteine-rich domain"/>
    <property type="match status" value="1"/>
</dbReference>
<dbReference type="InterPro" id="IPR002219">
    <property type="entry name" value="PKC_DAG/PE"/>
</dbReference>
<dbReference type="EMBL" id="CAJOBH010254548">
    <property type="protein sequence ID" value="CAF5145727.1"/>
    <property type="molecule type" value="Genomic_DNA"/>
</dbReference>
<dbReference type="EMBL" id="CAJOBI010343822">
    <property type="protein sequence ID" value="CAF5216171.1"/>
    <property type="molecule type" value="Genomic_DNA"/>
</dbReference>
<dbReference type="GO" id="GO:0046872">
    <property type="term" value="F:metal ion binding"/>
    <property type="evidence" value="ECO:0007669"/>
    <property type="project" value="UniProtKB-KW"/>
</dbReference>
<protein>
    <recommendedName>
        <fullName evidence="3">Phorbol-ester/DAG-type domain-containing protein</fullName>
    </recommendedName>
</protein>
<keyword evidence="2" id="KW-0862">Zinc</keyword>
<dbReference type="PROSITE" id="PS50081">
    <property type="entry name" value="ZF_DAG_PE_2"/>
    <property type="match status" value="1"/>
</dbReference>
<feature type="domain" description="Phorbol-ester/DAG-type" evidence="3">
    <location>
        <begin position="1"/>
        <end position="38"/>
    </location>
</feature>
<dbReference type="AlphaFoldDB" id="A0A8S3G0V9"/>
<proteinExistence type="predicted"/>
<evidence type="ECO:0000313" key="7">
    <source>
        <dbReference type="Proteomes" id="UP000681967"/>
    </source>
</evidence>
<gene>
    <name evidence="4" type="ORF">BYL167_LOCUS71111</name>
    <name evidence="6" type="ORF">GIL414_LOCUS81760</name>
    <name evidence="5" type="ORF">SMN809_LOCUS79911</name>
</gene>
<accession>A0A8S3G0V9</accession>
<evidence type="ECO:0000313" key="4">
    <source>
        <dbReference type="EMBL" id="CAF5145727.1"/>
    </source>
</evidence>